<sequence length="192" mass="22397">MILPCISDLMTKGTRAQEAKRMEESMKFLRETSEKQAASLTQLTQLEKTMEAIIREARSTSRQPTNATRQGNFDGPLTDKNRGQIPPIKRISVAEMQEMREKKLCYYCDEKNEPRHKCKKKHIYVLEWEELEANYEEEEDAENDEELIIYVHALAGATSHQMMRFRNVSTTSLVHAREGVYCRYEVVGLRMM</sequence>
<gene>
    <name evidence="2" type="ORF">EZV62_021969</name>
</gene>
<proteinExistence type="predicted"/>
<dbReference type="EMBL" id="VAHF01000010">
    <property type="protein sequence ID" value="TXG52800.1"/>
    <property type="molecule type" value="Genomic_DNA"/>
</dbReference>
<evidence type="ECO:0000256" key="1">
    <source>
        <dbReference type="SAM" id="MobiDB-lite"/>
    </source>
</evidence>
<dbReference type="AlphaFoldDB" id="A0A5C7H746"/>
<accession>A0A5C7H746</accession>
<protein>
    <submittedName>
        <fullName evidence="2">Uncharacterized protein</fullName>
    </submittedName>
</protein>
<reference evidence="3" key="1">
    <citation type="journal article" date="2019" name="Gigascience">
        <title>De novo genome assembly of the endangered Acer yangbiense, a plant species with extremely small populations endemic to Yunnan Province, China.</title>
        <authorList>
            <person name="Yang J."/>
            <person name="Wariss H.M."/>
            <person name="Tao L."/>
            <person name="Zhang R."/>
            <person name="Yun Q."/>
            <person name="Hollingsworth P."/>
            <person name="Dao Z."/>
            <person name="Luo G."/>
            <person name="Guo H."/>
            <person name="Ma Y."/>
            <person name="Sun W."/>
        </authorList>
    </citation>
    <scope>NUCLEOTIDE SEQUENCE [LARGE SCALE GENOMIC DNA]</scope>
    <source>
        <strain evidence="3">cv. Malutang</strain>
    </source>
</reference>
<evidence type="ECO:0000313" key="2">
    <source>
        <dbReference type="EMBL" id="TXG52800.1"/>
    </source>
</evidence>
<feature type="region of interest" description="Disordered" evidence="1">
    <location>
        <begin position="56"/>
        <end position="84"/>
    </location>
</feature>
<comment type="caution">
    <text evidence="2">The sequence shown here is derived from an EMBL/GenBank/DDBJ whole genome shotgun (WGS) entry which is preliminary data.</text>
</comment>
<name>A0A5C7H746_9ROSI</name>
<feature type="compositionally biased region" description="Polar residues" evidence="1">
    <location>
        <begin position="60"/>
        <end position="71"/>
    </location>
</feature>
<evidence type="ECO:0000313" key="3">
    <source>
        <dbReference type="Proteomes" id="UP000323000"/>
    </source>
</evidence>
<organism evidence="2 3">
    <name type="scientific">Acer yangbiense</name>
    <dbReference type="NCBI Taxonomy" id="1000413"/>
    <lineage>
        <taxon>Eukaryota</taxon>
        <taxon>Viridiplantae</taxon>
        <taxon>Streptophyta</taxon>
        <taxon>Embryophyta</taxon>
        <taxon>Tracheophyta</taxon>
        <taxon>Spermatophyta</taxon>
        <taxon>Magnoliopsida</taxon>
        <taxon>eudicotyledons</taxon>
        <taxon>Gunneridae</taxon>
        <taxon>Pentapetalae</taxon>
        <taxon>rosids</taxon>
        <taxon>malvids</taxon>
        <taxon>Sapindales</taxon>
        <taxon>Sapindaceae</taxon>
        <taxon>Hippocastanoideae</taxon>
        <taxon>Acereae</taxon>
        <taxon>Acer</taxon>
    </lineage>
</organism>
<keyword evidence="3" id="KW-1185">Reference proteome</keyword>
<dbReference type="Proteomes" id="UP000323000">
    <property type="component" value="Chromosome 10"/>
</dbReference>